<dbReference type="CDD" id="cd02440">
    <property type="entry name" value="AdoMet_MTases"/>
    <property type="match status" value="1"/>
</dbReference>
<feature type="domain" description="Methyltransferase type 11" evidence="4">
    <location>
        <begin position="45"/>
        <end position="145"/>
    </location>
</feature>
<accession>A0AAD5V3Z2</accession>
<name>A0AAD5V3Z2_9APHY</name>
<evidence type="ECO:0000313" key="6">
    <source>
        <dbReference type="Proteomes" id="UP001212997"/>
    </source>
</evidence>
<sequence length="247" mass="27689">MATFGKATFNTARYAAIRPTYPRQLFDHIFQYHGRIPSARFDTAVDLGCGTGQATVELTPFRHIVGFDPSAKMIEQAKKGIAANGTGGALPGQLRYEVSRAESLYSVKDSSVDLVVSAQAAHWFDWAKLWPEVSRILREDGSIAIWGYSEFRLTKYAKATPLITEYAQGTDPRNSLGPYWQRPGRSIIENHFLDIPDPDVVVPGAFYDFQRIFFAAEEDEKRDSEVPGNEEEIDVEWPLALILAKRA</sequence>
<dbReference type="Proteomes" id="UP001212997">
    <property type="component" value="Unassembled WGS sequence"/>
</dbReference>
<keyword evidence="6" id="KW-1185">Reference proteome</keyword>
<evidence type="ECO:0000259" key="4">
    <source>
        <dbReference type="Pfam" id="PF08241"/>
    </source>
</evidence>
<dbReference type="PANTHER" id="PTHR44942">
    <property type="entry name" value="METHYLTRANSF_11 DOMAIN-CONTAINING PROTEIN"/>
    <property type="match status" value="1"/>
</dbReference>
<dbReference type="InterPro" id="IPR051052">
    <property type="entry name" value="Diverse_substrate_MTase"/>
</dbReference>
<dbReference type="Gene3D" id="3.40.50.150">
    <property type="entry name" value="Vaccinia Virus protein VP39"/>
    <property type="match status" value="1"/>
</dbReference>
<dbReference type="AlphaFoldDB" id="A0AAD5V3Z2"/>
<proteinExistence type="inferred from homology"/>
<evidence type="ECO:0000256" key="1">
    <source>
        <dbReference type="ARBA" id="ARBA00008361"/>
    </source>
</evidence>
<evidence type="ECO:0000313" key="5">
    <source>
        <dbReference type="EMBL" id="KAJ3481479.1"/>
    </source>
</evidence>
<protein>
    <recommendedName>
        <fullName evidence="4">Methyltransferase type 11 domain-containing protein</fullName>
    </recommendedName>
</protein>
<dbReference type="EMBL" id="JANAWD010000319">
    <property type="protein sequence ID" value="KAJ3481479.1"/>
    <property type="molecule type" value="Genomic_DNA"/>
</dbReference>
<dbReference type="GO" id="GO:0008757">
    <property type="term" value="F:S-adenosylmethionine-dependent methyltransferase activity"/>
    <property type="evidence" value="ECO:0007669"/>
    <property type="project" value="InterPro"/>
</dbReference>
<comment type="caution">
    <text evidence="5">The sequence shown here is derived from an EMBL/GenBank/DDBJ whole genome shotgun (WGS) entry which is preliminary data.</text>
</comment>
<reference evidence="5" key="1">
    <citation type="submission" date="2022-07" db="EMBL/GenBank/DDBJ databases">
        <title>Genome Sequence of Physisporinus lineatus.</title>
        <authorList>
            <person name="Buettner E."/>
        </authorList>
    </citation>
    <scope>NUCLEOTIDE SEQUENCE</scope>
    <source>
        <strain evidence="5">VT162</strain>
    </source>
</reference>
<keyword evidence="3" id="KW-0808">Transferase</keyword>
<gene>
    <name evidence="5" type="ORF">NLI96_g7625</name>
</gene>
<dbReference type="InterPro" id="IPR013216">
    <property type="entry name" value="Methyltransf_11"/>
</dbReference>
<comment type="similarity">
    <text evidence="1">Belongs to the methyltransferase superfamily.</text>
</comment>
<evidence type="ECO:0000256" key="3">
    <source>
        <dbReference type="ARBA" id="ARBA00022679"/>
    </source>
</evidence>
<dbReference type="PANTHER" id="PTHR44942:SF4">
    <property type="entry name" value="METHYLTRANSFERASE TYPE 11 DOMAIN-CONTAINING PROTEIN"/>
    <property type="match status" value="1"/>
</dbReference>
<dbReference type="GO" id="GO:0032259">
    <property type="term" value="P:methylation"/>
    <property type="evidence" value="ECO:0007669"/>
    <property type="project" value="UniProtKB-KW"/>
</dbReference>
<dbReference type="Pfam" id="PF08241">
    <property type="entry name" value="Methyltransf_11"/>
    <property type="match status" value="1"/>
</dbReference>
<dbReference type="SUPFAM" id="SSF53335">
    <property type="entry name" value="S-adenosyl-L-methionine-dependent methyltransferases"/>
    <property type="match status" value="1"/>
</dbReference>
<keyword evidence="2" id="KW-0489">Methyltransferase</keyword>
<organism evidence="5 6">
    <name type="scientific">Meripilus lineatus</name>
    <dbReference type="NCBI Taxonomy" id="2056292"/>
    <lineage>
        <taxon>Eukaryota</taxon>
        <taxon>Fungi</taxon>
        <taxon>Dikarya</taxon>
        <taxon>Basidiomycota</taxon>
        <taxon>Agaricomycotina</taxon>
        <taxon>Agaricomycetes</taxon>
        <taxon>Polyporales</taxon>
        <taxon>Meripilaceae</taxon>
        <taxon>Meripilus</taxon>
    </lineage>
</organism>
<dbReference type="InterPro" id="IPR029063">
    <property type="entry name" value="SAM-dependent_MTases_sf"/>
</dbReference>
<evidence type="ECO:0000256" key="2">
    <source>
        <dbReference type="ARBA" id="ARBA00022603"/>
    </source>
</evidence>